<dbReference type="PANTHER" id="PTHR43048">
    <property type="entry name" value="METHYLMALONYL-COA EPIMERASE"/>
    <property type="match status" value="1"/>
</dbReference>
<evidence type="ECO:0000259" key="2">
    <source>
        <dbReference type="PROSITE" id="PS51819"/>
    </source>
</evidence>
<dbReference type="GO" id="GO:0046491">
    <property type="term" value="P:L-methylmalonyl-CoA metabolic process"/>
    <property type="evidence" value="ECO:0007669"/>
    <property type="project" value="TreeGrafter"/>
</dbReference>
<sequence>MIKGLEHVALSVSDLDRSIVFYRDIIGLKLDRVFEYGPDSKLGDIVGMPCCTARIAHLTSGGQMLELIEYKNPKGRPVPDDARQADNGFIHISFYSTDIHKDYTRLSEIGIKFFSEPVPFRTFFFFRCTSSFLLQAYIAHSKYSPYPTGSRIHNCNLSF</sequence>
<name>A0A0F9GJJ4_9ZZZZ</name>
<dbReference type="InterPro" id="IPR029068">
    <property type="entry name" value="Glyas_Bleomycin-R_OHBP_Dase"/>
</dbReference>
<dbReference type="SUPFAM" id="SSF54593">
    <property type="entry name" value="Glyoxalase/Bleomycin resistance protein/Dihydroxybiphenyl dioxygenase"/>
    <property type="match status" value="1"/>
</dbReference>
<feature type="domain" description="VOC" evidence="2">
    <location>
        <begin position="4"/>
        <end position="139"/>
    </location>
</feature>
<organism evidence="3">
    <name type="scientific">marine sediment metagenome</name>
    <dbReference type="NCBI Taxonomy" id="412755"/>
    <lineage>
        <taxon>unclassified sequences</taxon>
        <taxon>metagenomes</taxon>
        <taxon>ecological metagenomes</taxon>
    </lineage>
</organism>
<dbReference type="PROSITE" id="PS51819">
    <property type="entry name" value="VOC"/>
    <property type="match status" value="1"/>
</dbReference>
<evidence type="ECO:0000313" key="3">
    <source>
        <dbReference type="EMBL" id="KKL98973.1"/>
    </source>
</evidence>
<dbReference type="GO" id="GO:0046872">
    <property type="term" value="F:metal ion binding"/>
    <property type="evidence" value="ECO:0007669"/>
    <property type="project" value="UniProtKB-KW"/>
</dbReference>
<gene>
    <name evidence="3" type="ORF">LCGC14_1819090</name>
</gene>
<dbReference type="EMBL" id="LAZR01017785">
    <property type="protein sequence ID" value="KKL98973.1"/>
    <property type="molecule type" value="Genomic_DNA"/>
</dbReference>
<dbReference type="PANTHER" id="PTHR43048:SF3">
    <property type="entry name" value="METHYLMALONYL-COA EPIMERASE, MITOCHONDRIAL"/>
    <property type="match status" value="1"/>
</dbReference>
<dbReference type="InterPro" id="IPR004360">
    <property type="entry name" value="Glyas_Fos-R_dOase_dom"/>
</dbReference>
<dbReference type="Pfam" id="PF00903">
    <property type="entry name" value="Glyoxalase"/>
    <property type="match status" value="1"/>
</dbReference>
<dbReference type="InterPro" id="IPR051785">
    <property type="entry name" value="MMCE/EMCE_epimerase"/>
</dbReference>
<keyword evidence="1" id="KW-0479">Metal-binding</keyword>
<reference evidence="3" key="1">
    <citation type="journal article" date="2015" name="Nature">
        <title>Complex archaea that bridge the gap between prokaryotes and eukaryotes.</title>
        <authorList>
            <person name="Spang A."/>
            <person name="Saw J.H."/>
            <person name="Jorgensen S.L."/>
            <person name="Zaremba-Niedzwiedzka K."/>
            <person name="Martijn J."/>
            <person name="Lind A.E."/>
            <person name="van Eijk R."/>
            <person name="Schleper C."/>
            <person name="Guy L."/>
            <person name="Ettema T.J."/>
        </authorList>
    </citation>
    <scope>NUCLEOTIDE SEQUENCE</scope>
</reference>
<evidence type="ECO:0000256" key="1">
    <source>
        <dbReference type="ARBA" id="ARBA00022723"/>
    </source>
</evidence>
<dbReference type="AlphaFoldDB" id="A0A0F9GJJ4"/>
<comment type="caution">
    <text evidence="3">The sequence shown here is derived from an EMBL/GenBank/DDBJ whole genome shotgun (WGS) entry which is preliminary data.</text>
</comment>
<dbReference type="InterPro" id="IPR037523">
    <property type="entry name" value="VOC_core"/>
</dbReference>
<protein>
    <recommendedName>
        <fullName evidence="2">VOC domain-containing protein</fullName>
    </recommendedName>
</protein>
<accession>A0A0F9GJJ4</accession>
<dbReference type="GO" id="GO:0004493">
    <property type="term" value="F:methylmalonyl-CoA epimerase activity"/>
    <property type="evidence" value="ECO:0007669"/>
    <property type="project" value="TreeGrafter"/>
</dbReference>
<proteinExistence type="predicted"/>
<dbReference type="Gene3D" id="3.10.180.10">
    <property type="entry name" value="2,3-Dihydroxybiphenyl 1,2-Dioxygenase, domain 1"/>
    <property type="match status" value="1"/>
</dbReference>